<proteinExistence type="predicted"/>
<protein>
    <recommendedName>
        <fullName evidence="3">Archaeal Type IV pilin N-terminal domain-containing protein</fullName>
    </recommendedName>
</protein>
<feature type="non-terminal residue" evidence="2">
    <location>
        <position position="86"/>
    </location>
</feature>
<reference evidence="2" key="1">
    <citation type="journal article" date="2014" name="Front. Microbiol.">
        <title>High frequency of phylogenetically diverse reductive dehalogenase-homologous genes in deep subseafloor sedimentary metagenomes.</title>
        <authorList>
            <person name="Kawai M."/>
            <person name="Futagami T."/>
            <person name="Toyoda A."/>
            <person name="Takaki Y."/>
            <person name="Nishi S."/>
            <person name="Hori S."/>
            <person name="Arai W."/>
            <person name="Tsubouchi T."/>
            <person name="Morono Y."/>
            <person name="Uchiyama I."/>
            <person name="Ito T."/>
            <person name="Fujiyama A."/>
            <person name="Inagaki F."/>
            <person name="Takami H."/>
        </authorList>
    </citation>
    <scope>NUCLEOTIDE SEQUENCE</scope>
    <source>
        <strain evidence="2">Expedition CK06-06</strain>
    </source>
</reference>
<dbReference type="InterPro" id="IPR013373">
    <property type="entry name" value="Flagellin/pilin_N_arc"/>
</dbReference>
<dbReference type="NCBIfam" id="TIGR02537">
    <property type="entry name" value="arch_flag_Nterm"/>
    <property type="match status" value="1"/>
</dbReference>
<evidence type="ECO:0000256" key="1">
    <source>
        <dbReference type="SAM" id="Phobius"/>
    </source>
</evidence>
<keyword evidence="1" id="KW-0472">Membrane</keyword>
<organism evidence="2">
    <name type="scientific">marine sediment metagenome</name>
    <dbReference type="NCBI Taxonomy" id="412755"/>
    <lineage>
        <taxon>unclassified sequences</taxon>
        <taxon>metagenomes</taxon>
        <taxon>ecological metagenomes</taxon>
    </lineage>
</organism>
<gene>
    <name evidence="2" type="ORF">S06H3_07119</name>
</gene>
<name>X1LRK6_9ZZZZ</name>
<evidence type="ECO:0000313" key="2">
    <source>
        <dbReference type="EMBL" id="GAH96788.1"/>
    </source>
</evidence>
<comment type="caution">
    <text evidence="2">The sequence shown here is derived from an EMBL/GenBank/DDBJ whole genome shotgun (WGS) entry which is preliminary data.</text>
</comment>
<dbReference type="AlphaFoldDB" id="X1LRK6"/>
<feature type="transmembrane region" description="Helical" evidence="1">
    <location>
        <begin position="12"/>
        <end position="34"/>
    </location>
</feature>
<evidence type="ECO:0008006" key="3">
    <source>
        <dbReference type="Google" id="ProtNLM"/>
    </source>
</evidence>
<keyword evidence="1" id="KW-0812">Transmembrane</keyword>
<keyword evidence="1" id="KW-1133">Transmembrane helix</keyword>
<sequence length="86" mass="9203">MKRAKTSRALSPVIATVVLLATTIMVAVAVSYWMGGVADTYMDNEILEAGHLTTVDAVEWTVTFSLKNAGPDPITFLESYVNGAPI</sequence>
<accession>X1LRK6</accession>
<dbReference type="EMBL" id="BARV01002846">
    <property type="protein sequence ID" value="GAH96788.1"/>
    <property type="molecule type" value="Genomic_DNA"/>
</dbReference>